<feature type="region of interest" description="Disordered" evidence="10">
    <location>
        <begin position="1"/>
        <end position="51"/>
    </location>
</feature>
<dbReference type="SUPFAM" id="SSF57903">
    <property type="entry name" value="FYVE/PHD zinc finger"/>
    <property type="match status" value="1"/>
</dbReference>
<evidence type="ECO:0000256" key="8">
    <source>
        <dbReference type="ARBA" id="ARBA00023242"/>
    </source>
</evidence>
<dbReference type="InterPro" id="IPR019787">
    <property type="entry name" value="Znf_PHD-finger"/>
</dbReference>
<evidence type="ECO:0000256" key="1">
    <source>
        <dbReference type="ARBA" id="ARBA00004123"/>
    </source>
</evidence>
<organism evidence="12 13">
    <name type="scientific">Anopheles maculatus</name>
    <dbReference type="NCBI Taxonomy" id="74869"/>
    <lineage>
        <taxon>Eukaryota</taxon>
        <taxon>Metazoa</taxon>
        <taxon>Ecdysozoa</taxon>
        <taxon>Arthropoda</taxon>
        <taxon>Hexapoda</taxon>
        <taxon>Insecta</taxon>
        <taxon>Pterygota</taxon>
        <taxon>Neoptera</taxon>
        <taxon>Endopterygota</taxon>
        <taxon>Diptera</taxon>
        <taxon>Nematocera</taxon>
        <taxon>Culicoidea</taxon>
        <taxon>Culicidae</taxon>
        <taxon>Anophelinae</taxon>
        <taxon>Anopheles</taxon>
        <taxon>Anopheles maculatus group</taxon>
    </lineage>
</organism>
<keyword evidence="4 9" id="KW-0863">Zinc-finger</keyword>
<evidence type="ECO:0000256" key="2">
    <source>
        <dbReference type="ARBA" id="ARBA00022723"/>
    </source>
</evidence>
<evidence type="ECO:0000256" key="6">
    <source>
        <dbReference type="ARBA" id="ARBA00023015"/>
    </source>
</evidence>
<keyword evidence="6" id="KW-0805">Transcription regulation</keyword>
<dbReference type="SMART" id="SM00249">
    <property type="entry name" value="PHD"/>
    <property type="match status" value="2"/>
</dbReference>
<keyword evidence="5" id="KW-0862">Zinc</keyword>
<name>A0A182SCV3_9DIPT</name>
<evidence type="ECO:0000313" key="12">
    <source>
        <dbReference type="EnsemblMetazoa" id="AMAM004236-PA"/>
    </source>
</evidence>
<reference evidence="12" key="2">
    <citation type="submission" date="2020-05" db="UniProtKB">
        <authorList>
            <consortium name="EnsemblMetazoa"/>
        </authorList>
    </citation>
    <scope>IDENTIFICATION</scope>
    <source>
        <strain evidence="12">maculatus3</strain>
    </source>
</reference>
<feature type="compositionally biased region" description="Low complexity" evidence="10">
    <location>
        <begin position="140"/>
        <end position="155"/>
    </location>
</feature>
<keyword evidence="3" id="KW-0677">Repeat</keyword>
<evidence type="ECO:0000256" key="5">
    <source>
        <dbReference type="ARBA" id="ARBA00022833"/>
    </source>
</evidence>
<dbReference type="PROSITE" id="PS50016">
    <property type="entry name" value="ZF_PHD_2"/>
    <property type="match status" value="1"/>
</dbReference>
<feature type="region of interest" description="Disordered" evidence="10">
    <location>
        <begin position="140"/>
        <end position="162"/>
    </location>
</feature>
<dbReference type="Gene3D" id="3.30.40.10">
    <property type="entry name" value="Zinc/RING finger domain, C3HC4 (zinc finger)"/>
    <property type="match status" value="1"/>
</dbReference>
<sequence length="676" mass="74203">DPNRPKLHVRALKTPKNEIKSNTPPSSAEVATPSTSSAAPTRTLVGDGTGPVGGLQVFEEDTRMSGDFNFTTPMRLLSTGDGCLQQNEESQSSYLSSASVTQDAINQSSSTNATAAEDKALGVAGTATVSAADAQKESISAGAMSASNSNSSSSNRRPNKGKMEVLDSHRAQFTVDLLAEYEWPPPSPGTRGADTFMIQEQIAEYLGVKSFKRKYPDLMRRPVDMEERNFILEQGLASEKMCDLGLTAVYASEILDIMCTDYPEKYEEYTRYTREKHFRELSNRQRQQQEAISAVVAAAPIDRAQLQKEKAIESAANWNCSFNKERRESRRACMDLQTYVVQLPKRPQLARPEGHQQTTPKARPTNYPVALVPGQFSEFYTTYTPEELACYPINTVLLDPFELQEIDSDVPLIAHAVKKKNSIASAAASAPTATNVPPSAGGGKRMQDTVVTPVKRPPVNPFMCAVCIGPENKNKYNKPERFVRCCRCPHPSCIGMSSVMYNRVQLYKWQCSECKLCMKCNRQPSAIDSRMVYCDQCDRGYHLACKGLRNLPEGRWHCSICTVCGVCGASTPEGQPNPHLSVQQRQQLAMVAEWTHEYGLNELTNIREHLRTLCVPCVRQRKQSLQPAVPAAESTAILNNNNNAEPRKVLGAMGGIGGATVSVPGGGVISMKPQSS</sequence>
<evidence type="ECO:0000256" key="3">
    <source>
        <dbReference type="ARBA" id="ARBA00022737"/>
    </source>
</evidence>
<dbReference type="Proteomes" id="UP000075901">
    <property type="component" value="Unassembled WGS sequence"/>
</dbReference>
<dbReference type="AlphaFoldDB" id="A0A182SCV3"/>
<evidence type="ECO:0000313" key="13">
    <source>
        <dbReference type="Proteomes" id="UP000075901"/>
    </source>
</evidence>
<keyword evidence="8" id="KW-0539">Nucleus</keyword>
<dbReference type="GO" id="GO:0008270">
    <property type="term" value="F:zinc ion binding"/>
    <property type="evidence" value="ECO:0007669"/>
    <property type="project" value="UniProtKB-KW"/>
</dbReference>
<dbReference type="Pfam" id="PF00628">
    <property type="entry name" value="PHD"/>
    <property type="match status" value="1"/>
</dbReference>
<accession>A0A182SCV3</accession>
<evidence type="ECO:0000256" key="7">
    <source>
        <dbReference type="ARBA" id="ARBA00023163"/>
    </source>
</evidence>
<evidence type="ECO:0000256" key="9">
    <source>
        <dbReference type="PROSITE-ProRule" id="PRU00146"/>
    </source>
</evidence>
<evidence type="ECO:0000256" key="10">
    <source>
        <dbReference type="SAM" id="MobiDB-lite"/>
    </source>
</evidence>
<feature type="compositionally biased region" description="Low complexity" evidence="10">
    <location>
        <begin position="23"/>
        <end position="41"/>
    </location>
</feature>
<protein>
    <recommendedName>
        <fullName evidence="11">PHD-type domain-containing protein</fullName>
    </recommendedName>
</protein>
<keyword evidence="2" id="KW-0479">Metal-binding</keyword>
<dbReference type="CDD" id="cd15529">
    <property type="entry name" value="PHD2_PHF10"/>
    <property type="match status" value="1"/>
</dbReference>
<dbReference type="PANTHER" id="PTHR45888:SF5">
    <property type="entry name" value="D4, ISOFORM A"/>
    <property type="match status" value="1"/>
</dbReference>
<proteinExistence type="predicted"/>
<dbReference type="InterPro" id="IPR001965">
    <property type="entry name" value="Znf_PHD"/>
</dbReference>
<keyword evidence="13" id="KW-1185">Reference proteome</keyword>
<keyword evidence="7" id="KW-0804">Transcription</keyword>
<feature type="domain" description="PHD-type" evidence="11">
    <location>
        <begin position="514"/>
        <end position="564"/>
    </location>
</feature>
<feature type="compositionally biased region" description="Basic residues" evidence="10">
    <location>
        <begin position="1"/>
        <end position="13"/>
    </location>
</feature>
<dbReference type="VEuPathDB" id="VectorBase:AMAM004236"/>
<dbReference type="GO" id="GO:0071565">
    <property type="term" value="C:nBAF complex"/>
    <property type="evidence" value="ECO:0007669"/>
    <property type="project" value="TreeGrafter"/>
</dbReference>
<dbReference type="PANTHER" id="PTHR45888">
    <property type="entry name" value="HL01030P-RELATED"/>
    <property type="match status" value="1"/>
</dbReference>
<evidence type="ECO:0000259" key="11">
    <source>
        <dbReference type="PROSITE" id="PS50016"/>
    </source>
</evidence>
<evidence type="ECO:0000256" key="4">
    <source>
        <dbReference type="ARBA" id="ARBA00022771"/>
    </source>
</evidence>
<dbReference type="CDD" id="cd21085">
    <property type="entry name" value="WH_NTD_PHF10"/>
    <property type="match status" value="1"/>
</dbReference>
<dbReference type="EnsemblMetazoa" id="AMAM004236-RA">
    <property type="protein sequence ID" value="AMAM004236-PA"/>
    <property type="gene ID" value="AMAM004236"/>
</dbReference>
<dbReference type="GO" id="GO:0007399">
    <property type="term" value="P:nervous system development"/>
    <property type="evidence" value="ECO:0007669"/>
    <property type="project" value="TreeGrafter"/>
</dbReference>
<reference evidence="13" key="1">
    <citation type="submission" date="2013-09" db="EMBL/GenBank/DDBJ databases">
        <title>The Genome Sequence of Anopheles maculatus species B.</title>
        <authorList>
            <consortium name="The Broad Institute Genomics Platform"/>
            <person name="Neafsey D.E."/>
            <person name="Besansky N."/>
            <person name="Howell P."/>
            <person name="Walton C."/>
            <person name="Young S.K."/>
            <person name="Zeng Q."/>
            <person name="Gargeya S."/>
            <person name="Fitzgerald M."/>
            <person name="Haas B."/>
            <person name="Abouelleil A."/>
            <person name="Allen A.W."/>
            <person name="Alvarado L."/>
            <person name="Arachchi H.M."/>
            <person name="Berlin A.M."/>
            <person name="Chapman S.B."/>
            <person name="Gainer-Dewar J."/>
            <person name="Goldberg J."/>
            <person name="Griggs A."/>
            <person name="Gujja S."/>
            <person name="Hansen M."/>
            <person name="Howarth C."/>
            <person name="Imamovic A."/>
            <person name="Ireland A."/>
            <person name="Larimer J."/>
            <person name="McCowan C."/>
            <person name="Murphy C."/>
            <person name="Pearson M."/>
            <person name="Poon T.W."/>
            <person name="Priest M."/>
            <person name="Roberts A."/>
            <person name="Saif S."/>
            <person name="Shea T."/>
            <person name="Sisk P."/>
            <person name="Sykes S."/>
            <person name="Wortman J."/>
            <person name="Nusbaum C."/>
            <person name="Birren B."/>
        </authorList>
    </citation>
    <scope>NUCLEOTIDE SEQUENCE [LARGE SCALE GENOMIC DNA]</scope>
    <source>
        <strain evidence="13">maculatus3</strain>
    </source>
</reference>
<dbReference type="InterPro" id="IPR013083">
    <property type="entry name" value="Znf_RING/FYVE/PHD"/>
</dbReference>
<dbReference type="InterPro" id="IPR011011">
    <property type="entry name" value="Znf_FYVE_PHD"/>
</dbReference>
<comment type="subcellular location">
    <subcellularLocation>
        <location evidence="1">Nucleus</location>
    </subcellularLocation>
</comment>